<dbReference type="InterPro" id="IPR001119">
    <property type="entry name" value="SLH_dom"/>
</dbReference>
<dbReference type="RefSeq" id="WP_012175421.1">
    <property type="nucleotide sequence ID" value="NC_009943.1"/>
</dbReference>
<dbReference type="eggNOG" id="COG4249">
    <property type="taxonomic scope" value="Bacteria"/>
</dbReference>
<dbReference type="PANTHER" id="PTHR22576">
    <property type="entry name" value="MUCOSA ASSOCIATED LYMPHOID TISSUE LYMPHOMA TRANSLOCATION PROTEIN 1/PARACASPASE"/>
    <property type="match status" value="1"/>
</dbReference>
<dbReference type="KEGG" id="dol:Dole_2005"/>
<keyword evidence="5" id="KW-1185">Reference proteome</keyword>
<dbReference type="GO" id="GO:0006508">
    <property type="term" value="P:proteolysis"/>
    <property type="evidence" value="ECO:0007669"/>
    <property type="project" value="InterPro"/>
</dbReference>
<dbReference type="InterPro" id="IPR011600">
    <property type="entry name" value="Pept_C14_caspase"/>
</dbReference>
<dbReference type="PANTHER" id="PTHR22576:SF37">
    <property type="entry name" value="MUCOSA-ASSOCIATED LYMPHOID TISSUE LYMPHOMA TRANSLOCATION PROTEIN 1"/>
    <property type="match status" value="1"/>
</dbReference>
<reference evidence="4 5" key="1">
    <citation type="submission" date="2007-10" db="EMBL/GenBank/DDBJ databases">
        <title>Complete sequence of Desulfococcus oleovorans Hxd3.</title>
        <authorList>
            <consortium name="US DOE Joint Genome Institute"/>
            <person name="Copeland A."/>
            <person name="Lucas S."/>
            <person name="Lapidus A."/>
            <person name="Barry K."/>
            <person name="Glavina del Rio T."/>
            <person name="Dalin E."/>
            <person name="Tice H."/>
            <person name="Pitluck S."/>
            <person name="Kiss H."/>
            <person name="Brettin T."/>
            <person name="Bruce D."/>
            <person name="Detter J.C."/>
            <person name="Han C."/>
            <person name="Schmutz J."/>
            <person name="Larimer F."/>
            <person name="Land M."/>
            <person name="Hauser L."/>
            <person name="Kyrpides N."/>
            <person name="Kim E."/>
            <person name="Wawrik B."/>
            <person name="Richardson P."/>
        </authorList>
    </citation>
    <scope>NUCLEOTIDE SEQUENCE [LARGE SCALE GENOMIC DNA]</scope>
    <source>
        <strain evidence="5">DSM 6200 / JCM 39069 / Hxd3</strain>
    </source>
</reference>
<sequence length="477" mass="53331">MKKLFFVSLLLTVIIMLYAVALAGDCVDVSETHWAYPAIKKALPIMQLCTAANEYKFNGDELVNRYDIARFSTRILERWGFSPGGAEVPNDVPASHPDYEAVQKAISADILSAYDGKFYGDKLINRQQMAFVLSRLLNKKGIRASSAQEKHSFQDLSENHWAFEAVQHTVSAGILKGYSNKFYGNRLINRYQMAVIIARLGDLVPETFRTTDTLVERNKYQQPFLNAAGPEGTIREKTAPLDFGSYNALVIGNNDYRQLPKLRTAVNDAQAIALLLKDKYGFKVQLLTNATRADILTAINAYRRKLNSQDNLLIYYAGHGWLDKDADQGYWLPVDATRENPILWVSNSAVTAEIRAIQAKHILVVADSCYSGKLTRGLHITQKTPDYIARIVQKKARVVLSSGGLEPVLDSGGQENHSVFASAFIETLWQNKEVLDGTTLFTKIREQVGWNADQIPEYANIHKAGHAGGDFIFLPHE</sequence>
<feature type="domain" description="Caspase family p20" evidence="2">
    <location>
        <begin position="248"/>
        <end position="320"/>
    </location>
</feature>
<dbReference type="GO" id="GO:0004197">
    <property type="term" value="F:cysteine-type endopeptidase activity"/>
    <property type="evidence" value="ECO:0007669"/>
    <property type="project" value="InterPro"/>
</dbReference>
<dbReference type="Gene3D" id="3.40.50.1460">
    <property type="match status" value="1"/>
</dbReference>
<dbReference type="MEROPS" id="C14.A07"/>
<dbReference type="InterPro" id="IPR001309">
    <property type="entry name" value="Pept_C14_p20"/>
</dbReference>
<keyword evidence="1" id="KW-0732">Signal</keyword>
<dbReference type="STRING" id="96561.Dole_2005"/>
<gene>
    <name evidence="4" type="ordered locus">Dole_2005</name>
</gene>
<dbReference type="Pfam" id="PF00395">
    <property type="entry name" value="SLH"/>
    <property type="match status" value="2"/>
</dbReference>
<accession>A8ZTC6</accession>
<proteinExistence type="predicted"/>
<evidence type="ECO:0000259" key="3">
    <source>
        <dbReference type="PROSITE" id="PS51272"/>
    </source>
</evidence>
<dbReference type="EMBL" id="CP000859">
    <property type="protein sequence ID" value="ABW67809.1"/>
    <property type="molecule type" value="Genomic_DNA"/>
</dbReference>
<dbReference type="Pfam" id="PF00656">
    <property type="entry name" value="Peptidase_C14"/>
    <property type="match status" value="1"/>
</dbReference>
<dbReference type="PROSITE" id="PS51272">
    <property type="entry name" value="SLH"/>
    <property type="match status" value="2"/>
</dbReference>
<dbReference type="InterPro" id="IPR052039">
    <property type="entry name" value="Caspase-related_regulators"/>
</dbReference>
<organism evidence="4 5">
    <name type="scientific">Desulfosudis oleivorans (strain DSM 6200 / JCM 39069 / Hxd3)</name>
    <name type="common">Desulfococcus oleovorans</name>
    <dbReference type="NCBI Taxonomy" id="96561"/>
    <lineage>
        <taxon>Bacteria</taxon>
        <taxon>Pseudomonadati</taxon>
        <taxon>Thermodesulfobacteriota</taxon>
        <taxon>Desulfobacteria</taxon>
        <taxon>Desulfobacterales</taxon>
        <taxon>Desulfosudaceae</taxon>
        <taxon>Desulfosudis</taxon>
    </lineage>
</organism>
<dbReference type="PROSITE" id="PS50208">
    <property type="entry name" value="CASPASE_P20"/>
    <property type="match status" value="1"/>
</dbReference>
<evidence type="ECO:0000256" key="1">
    <source>
        <dbReference type="SAM" id="SignalP"/>
    </source>
</evidence>
<dbReference type="AlphaFoldDB" id="A8ZTC6"/>
<evidence type="ECO:0000313" key="5">
    <source>
        <dbReference type="Proteomes" id="UP000008561"/>
    </source>
</evidence>
<feature type="chain" id="PRO_5002734664" evidence="1">
    <location>
        <begin position="24"/>
        <end position="477"/>
    </location>
</feature>
<dbReference type="HOGENOM" id="CLU_572034_0_0_7"/>
<dbReference type="InterPro" id="IPR029030">
    <property type="entry name" value="Caspase-like_dom_sf"/>
</dbReference>
<name>A8ZTC6_DESOH</name>
<feature type="domain" description="SLH" evidence="3">
    <location>
        <begin position="85"/>
        <end position="147"/>
    </location>
</feature>
<protein>
    <submittedName>
        <fullName evidence="4">Peptidase C14 caspase catalytic subunit p20</fullName>
    </submittedName>
</protein>
<dbReference type="OrthoDB" id="112232at2"/>
<feature type="domain" description="SLH" evidence="3">
    <location>
        <begin position="149"/>
        <end position="211"/>
    </location>
</feature>
<dbReference type="Proteomes" id="UP000008561">
    <property type="component" value="Chromosome"/>
</dbReference>
<dbReference type="SUPFAM" id="SSF52129">
    <property type="entry name" value="Caspase-like"/>
    <property type="match status" value="1"/>
</dbReference>
<evidence type="ECO:0000313" key="4">
    <source>
        <dbReference type="EMBL" id="ABW67809.1"/>
    </source>
</evidence>
<feature type="signal peptide" evidence="1">
    <location>
        <begin position="1"/>
        <end position="23"/>
    </location>
</feature>
<evidence type="ECO:0000259" key="2">
    <source>
        <dbReference type="PROSITE" id="PS50208"/>
    </source>
</evidence>